<dbReference type="GO" id="GO:0060003">
    <property type="term" value="P:copper ion export"/>
    <property type="evidence" value="ECO:0007669"/>
    <property type="project" value="TreeGrafter"/>
</dbReference>
<keyword evidence="2" id="KW-0813">Transport</keyword>
<comment type="similarity">
    <text evidence="1">Belongs to the membrane fusion protein (MFP) (TC 8.A.1) family.</text>
</comment>
<protein>
    <submittedName>
        <fullName evidence="5">RND transporter</fullName>
    </submittedName>
</protein>
<dbReference type="GO" id="GO:0030313">
    <property type="term" value="C:cell envelope"/>
    <property type="evidence" value="ECO:0007669"/>
    <property type="project" value="TreeGrafter"/>
</dbReference>
<evidence type="ECO:0000259" key="4">
    <source>
        <dbReference type="Pfam" id="PF25975"/>
    </source>
</evidence>
<dbReference type="Gene3D" id="2.40.420.20">
    <property type="match status" value="1"/>
</dbReference>
<dbReference type="GO" id="GO:0015679">
    <property type="term" value="P:plasma membrane copper ion transport"/>
    <property type="evidence" value="ECO:0007669"/>
    <property type="project" value="TreeGrafter"/>
</dbReference>
<keyword evidence="3" id="KW-0732">Signal</keyword>
<dbReference type="AlphaFoldDB" id="V5SBF0"/>
<dbReference type="KEGG" id="hni:W911_04645"/>
<dbReference type="GO" id="GO:0016020">
    <property type="term" value="C:membrane"/>
    <property type="evidence" value="ECO:0007669"/>
    <property type="project" value="InterPro"/>
</dbReference>
<accession>V5SBF0</accession>
<dbReference type="InterPro" id="IPR006143">
    <property type="entry name" value="RND_pump_MFP"/>
</dbReference>
<dbReference type="PATRIC" id="fig|1029756.8.peg.974"/>
<dbReference type="RefSeq" id="WP_023786336.1">
    <property type="nucleotide sequence ID" value="NC_022997.1"/>
</dbReference>
<dbReference type="Gene3D" id="1.10.287.470">
    <property type="entry name" value="Helix hairpin bin"/>
    <property type="match status" value="1"/>
</dbReference>
<gene>
    <name evidence="5" type="ORF">W911_04645</name>
</gene>
<evidence type="ECO:0000313" key="6">
    <source>
        <dbReference type="Proteomes" id="UP000018542"/>
    </source>
</evidence>
<dbReference type="Gene3D" id="2.40.30.170">
    <property type="match status" value="1"/>
</dbReference>
<dbReference type="SUPFAM" id="SSF111369">
    <property type="entry name" value="HlyD-like secretion proteins"/>
    <property type="match status" value="1"/>
</dbReference>
<sequence>MSLIKCLTASVAFIAWAAHESVQSAEIAVSQAQIDRLEIHLEEARPATQEAVALLPATIIPPMNSRIAVPAPFAGTVVSVHVLPGQSVEQGRTLMTIASRELVETLSQLRQAEANLAVASAVAERYRGLAEKNIASPTRAAETEAQRAGLEAVVDEHRRLVSLGKIKTDPDGSYALIAPRAGRIVEANVAPGASIGAMQAAVVFDTSDELWVEAQLPASLVGKVHPGDSITLEDGTKGKVLSVGHTLDPKTRSSTLTGTIPGSAGVVPGQMVTLSIHRQAAISSVEVPAQAVVWLGAAPSVFVRTEMGFAVQPVVLKGKTLRAATIGGGLTAGQKIAVSGLAQLENMIGAE</sequence>
<dbReference type="InterPro" id="IPR051909">
    <property type="entry name" value="MFP_Cation_Efflux"/>
</dbReference>
<dbReference type="STRING" id="1029756.W911_04645"/>
<feature type="domain" description="CzcB-like C-terminal circularly permuted SH3-like" evidence="4">
    <location>
        <begin position="285"/>
        <end position="340"/>
    </location>
</feature>
<dbReference type="PANTHER" id="PTHR30097">
    <property type="entry name" value="CATION EFFLUX SYSTEM PROTEIN CUSB"/>
    <property type="match status" value="1"/>
</dbReference>
<feature type="chain" id="PRO_5004741566" evidence="3">
    <location>
        <begin position="18"/>
        <end position="351"/>
    </location>
</feature>
<evidence type="ECO:0000256" key="1">
    <source>
        <dbReference type="ARBA" id="ARBA00009477"/>
    </source>
</evidence>
<keyword evidence="6" id="KW-1185">Reference proteome</keyword>
<dbReference type="Proteomes" id="UP000018542">
    <property type="component" value="Chromosome"/>
</dbReference>
<dbReference type="HOGENOM" id="CLU_018816_13_0_5"/>
<evidence type="ECO:0000313" key="5">
    <source>
        <dbReference type="EMBL" id="AHB47848.1"/>
    </source>
</evidence>
<name>V5SBF0_9HYPH</name>
<dbReference type="PANTHER" id="PTHR30097:SF4">
    <property type="entry name" value="SLR6042 PROTEIN"/>
    <property type="match status" value="1"/>
</dbReference>
<dbReference type="Gene3D" id="2.40.50.100">
    <property type="match status" value="1"/>
</dbReference>
<dbReference type="NCBIfam" id="TIGR01730">
    <property type="entry name" value="RND_mfp"/>
    <property type="match status" value="1"/>
</dbReference>
<dbReference type="Pfam" id="PF25975">
    <property type="entry name" value="CzcB_C"/>
    <property type="match status" value="1"/>
</dbReference>
<evidence type="ECO:0000256" key="2">
    <source>
        <dbReference type="ARBA" id="ARBA00022448"/>
    </source>
</evidence>
<dbReference type="OrthoDB" id="7616937at2"/>
<dbReference type="GO" id="GO:0022857">
    <property type="term" value="F:transmembrane transporter activity"/>
    <property type="evidence" value="ECO:0007669"/>
    <property type="project" value="InterPro"/>
</dbReference>
<reference evidence="5 6" key="1">
    <citation type="journal article" date="2014" name="Genome Announc.">
        <title>Complete Genome Sequence of Hyphomicrobium nitrativorans Strain NL23, a Denitrifying Bacterium Isolated from Biofilm of a Methanol-Fed Denitrification System Treating Seawater at the Montreal Biodome.</title>
        <authorList>
            <person name="Martineau C."/>
            <person name="Villeneuve C."/>
            <person name="Mauffrey F."/>
            <person name="Villemur R."/>
        </authorList>
    </citation>
    <scope>NUCLEOTIDE SEQUENCE [LARGE SCALE GENOMIC DNA]</scope>
    <source>
        <strain evidence="5">NL23</strain>
    </source>
</reference>
<dbReference type="InterPro" id="IPR058649">
    <property type="entry name" value="CzcB_C"/>
</dbReference>
<dbReference type="EMBL" id="CP006912">
    <property type="protein sequence ID" value="AHB47848.1"/>
    <property type="molecule type" value="Genomic_DNA"/>
</dbReference>
<feature type="signal peptide" evidence="3">
    <location>
        <begin position="1"/>
        <end position="17"/>
    </location>
</feature>
<evidence type="ECO:0000256" key="3">
    <source>
        <dbReference type="SAM" id="SignalP"/>
    </source>
</evidence>
<organism evidence="5 6">
    <name type="scientific">Hyphomicrobium nitrativorans NL23</name>
    <dbReference type="NCBI Taxonomy" id="1029756"/>
    <lineage>
        <taxon>Bacteria</taxon>
        <taxon>Pseudomonadati</taxon>
        <taxon>Pseudomonadota</taxon>
        <taxon>Alphaproteobacteria</taxon>
        <taxon>Hyphomicrobiales</taxon>
        <taxon>Hyphomicrobiaceae</taxon>
        <taxon>Hyphomicrobium</taxon>
    </lineage>
</organism>
<proteinExistence type="inferred from homology"/>